<feature type="transmembrane region" description="Helical" evidence="3">
    <location>
        <begin position="889"/>
        <end position="910"/>
    </location>
</feature>
<organism evidence="4 5">
    <name type="scientific">Acinetobacter baumannii</name>
    <dbReference type="NCBI Taxonomy" id="470"/>
    <lineage>
        <taxon>Bacteria</taxon>
        <taxon>Pseudomonadati</taxon>
        <taxon>Pseudomonadota</taxon>
        <taxon>Gammaproteobacteria</taxon>
        <taxon>Moraxellales</taxon>
        <taxon>Moraxellaceae</taxon>
        <taxon>Acinetobacter</taxon>
        <taxon>Acinetobacter calcoaceticus/baumannii complex</taxon>
    </lineage>
</organism>
<evidence type="ECO:0000256" key="1">
    <source>
        <dbReference type="SAM" id="Coils"/>
    </source>
</evidence>
<feature type="coiled-coil region" evidence="1">
    <location>
        <begin position="633"/>
        <end position="696"/>
    </location>
</feature>
<keyword evidence="3" id="KW-1133">Transmembrane helix</keyword>
<feature type="region of interest" description="Disordered" evidence="2">
    <location>
        <begin position="513"/>
        <end position="572"/>
    </location>
</feature>
<evidence type="ECO:0000256" key="2">
    <source>
        <dbReference type="SAM" id="MobiDB-lite"/>
    </source>
</evidence>
<evidence type="ECO:0000313" key="5">
    <source>
        <dbReference type="Proteomes" id="UP000072389"/>
    </source>
</evidence>
<dbReference type="Proteomes" id="UP000072389">
    <property type="component" value="Chromosome"/>
</dbReference>
<sequence length="1012" mass="108359">MANNNRVEVHVGAKTSELKEGMQDAEKIVSDSAKKIESTGHNIDFKLDLSNLRSELNGFASNLSDKFKTVGNDIKSSLTNGLSLVRGGFFLGIGQEIARSAAEAVAAIPDLVSAVGKASKELEIQARLANSNTLEFQEWAFAAKKVNVEQDKLSDIMKDVNDKFGDFMQTGGGEMADFFEKIAPKVGVTAQQFKGLSGPQILEKYYQTLQKANVSQAEMTFYMEAIANDATLLAPLLDNNSQKLKEYAKQAHDLGVIMSEDAIAATKEFNTSLETVQTTLQGVLTRIAAQAAPSLTELANQFLTFAVDSKDAIDDSIKSIIGIFESLFSILSEQFTTIGAIWSDLTGSIGDDANKQIGFMDAISVVLRALGVVVTGFQVGVQSAFAIIRAVVVTVCQALIIAFNGLMAGFDMVRSTIQYGLDVLQVKFQTFGSVVNNILHFNFSGAKAAWEGGLSQLGSITDRYTNQMKGRMAELKNSWNAGATTAANSLVTAGKRILEVTTAGNQKITNYVFKDPTKPIEPPKPPKLGLGTAPPNPKLGIGTGEKDDKGGSKSSAKSKAEQEAKERQRQAEQAAKALADIRYKYASEEKKVALDLQKALDEIEKSKMTADEKAAAKVKAEKDASDKIIAIRLKEFEEYKKAREEQIDNYQQQAQRLYEIEAARIQAEFDAKKISNVRKVQLEKQLEDQLREIKRQGLLERLALENEQTNITGKQGNQNQITNNISDLETDQKVADTKSMGLISDAEMKDFEAKFGGFTSRLSNLWDQGIQSLMNGTLTWSNATKAVLADMGAFALQTATKELQGWLRIQAIKLARKLGFVGAETAAEASGQAAQTGATIAGEATRTSVTAAGGLARLGLKAAEAIKGIMMSAWEAMAGAFKAMVAIPYVGPILAVGAGAAAFGLVAGLAGKIKSARGGYDIPSGVNPVTQLHEDEMVLPSQHANTIREMGKALRNGASFGAAAVAEGGGAGATINISAIDAKSIQRLLKSNGRAVASGLQSYARGFGKNGK</sequence>
<keyword evidence="3" id="KW-0472">Membrane</keyword>
<dbReference type="EMBL" id="CP018664">
    <property type="protein sequence ID" value="APP31712.1"/>
    <property type="molecule type" value="Genomic_DNA"/>
</dbReference>
<evidence type="ECO:0000313" key="4">
    <source>
        <dbReference type="EMBL" id="APP31712.1"/>
    </source>
</evidence>
<gene>
    <name evidence="4" type="ORF">AUO97_13195</name>
</gene>
<protein>
    <submittedName>
        <fullName evidence="4">Phage tail protein</fullName>
    </submittedName>
</protein>
<dbReference type="RefSeq" id="WP_031977640.1">
    <property type="nucleotide sequence ID" value="NZ_CAUZGM010000002.1"/>
</dbReference>
<evidence type="ECO:0000256" key="3">
    <source>
        <dbReference type="SAM" id="Phobius"/>
    </source>
</evidence>
<keyword evidence="1" id="KW-0175">Coiled coil</keyword>
<proteinExistence type="predicted"/>
<feature type="compositionally biased region" description="Basic and acidic residues" evidence="2">
    <location>
        <begin position="558"/>
        <end position="570"/>
    </location>
</feature>
<keyword evidence="3" id="KW-0812">Transmembrane</keyword>
<accession>A0A1L5TR25</accession>
<reference evidence="4 5" key="1">
    <citation type="journal article" date="2014" name="Antimicrob. Agents Chemother.">
        <title>Triclosan can select for an AdeIJK-overexpressing mutant of Acinetobacter baumannii ATCC 17978 that displays reduced susceptibility to multiple antibiotics.</title>
        <authorList>
            <person name="Fernando D.M."/>
            <person name="Xu W."/>
            <person name="Loewen P.C."/>
            <person name="Zhanel G.G."/>
            <person name="Kumar A."/>
        </authorList>
    </citation>
    <scope>NUCLEOTIDE SEQUENCE [LARGE SCALE GENOMIC DNA]</scope>
    <source>
        <strain evidence="5">ATCC 17978</strain>
    </source>
</reference>
<name>A0A1L5TR25_ACIBA</name>
<dbReference type="AlphaFoldDB" id="A0A1L5TR25"/>